<feature type="transmembrane region" description="Helical" evidence="1">
    <location>
        <begin position="164"/>
        <end position="181"/>
    </location>
</feature>
<feature type="transmembrane region" description="Helical" evidence="1">
    <location>
        <begin position="85"/>
        <end position="103"/>
    </location>
</feature>
<reference evidence="2 3" key="1">
    <citation type="submission" date="2020-04" db="EMBL/GenBank/DDBJ databases">
        <authorList>
            <person name="Klaysubun C."/>
            <person name="Duangmal K."/>
            <person name="Lipun K."/>
        </authorList>
    </citation>
    <scope>NUCLEOTIDE SEQUENCE [LARGE SCALE GENOMIC DNA]</scope>
    <source>
        <strain evidence="2 3">K10HN5</strain>
    </source>
</reference>
<keyword evidence="1" id="KW-0472">Membrane</keyword>
<gene>
    <name evidence="2" type="ORF">HF526_27365</name>
</gene>
<keyword evidence="1" id="KW-0812">Transmembrane</keyword>
<comment type="caution">
    <text evidence="2">The sequence shown here is derived from an EMBL/GenBank/DDBJ whole genome shotgun (WGS) entry which is preliminary data.</text>
</comment>
<evidence type="ECO:0000313" key="2">
    <source>
        <dbReference type="EMBL" id="NMI00993.1"/>
    </source>
</evidence>
<organism evidence="2 3">
    <name type="scientific">Pseudonocardia acidicola</name>
    <dbReference type="NCBI Taxonomy" id="2724939"/>
    <lineage>
        <taxon>Bacteria</taxon>
        <taxon>Bacillati</taxon>
        <taxon>Actinomycetota</taxon>
        <taxon>Actinomycetes</taxon>
        <taxon>Pseudonocardiales</taxon>
        <taxon>Pseudonocardiaceae</taxon>
        <taxon>Pseudonocardia</taxon>
    </lineage>
</organism>
<feature type="transmembrane region" description="Helical" evidence="1">
    <location>
        <begin position="381"/>
        <end position="399"/>
    </location>
</feature>
<name>A0ABX1SKC3_9PSEU</name>
<feature type="transmembrane region" description="Helical" evidence="1">
    <location>
        <begin position="188"/>
        <end position="208"/>
    </location>
</feature>
<accession>A0ABX1SKC3</accession>
<feature type="transmembrane region" description="Helical" evidence="1">
    <location>
        <begin position="444"/>
        <end position="463"/>
    </location>
</feature>
<keyword evidence="3" id="KW-1185">Reference proteome</keyword>
<dbReference type="Proteomes" id="UP000820669">
    <property type="component" value="Unassembled WGS sequence"/>
</dbReference>
<protein>
    <submittedName>
        <fullName evidence="2">Thiamine permease</fullName>
    </submittedName>
</protein>
<dbReference type="PANTHER" id="PTHR30569">
    <property type="entry name" value="CYTOSINE TRANSPORTER CODB"/>
    <property type="match status" value="1"/>
</dbReference>
<feature type="transmembrane region" description="Helical" evidence="1">
    <location>
        <begin position="301"/>
        <end position="321"/>
    </location>
</feature>
<dbReference type="RefSeq" id="WP_169384456.1">
    <property type="nucleotide sequence ID" value="NZ_JAAXLA010000070.1"/>
</dbReference>
<feature type="transmembrane region" description="Helical" evidence="1">
    <location>
        <begin position="124"/>
        <end position="144"/>
    </location>
</feature>
<dbReference type="EMBL" id="JAAXLA010000070">
    <property type="protein sequence ID" value="NMI00993.1"/>
    <property type="molecule type" value="Genomic_DNA"/>
</dbReference>
<keyword evidence="1" id="KW-1133">Transmembrane helix</keyword>
<feature type="transmembrane region" description="Helical" evidence="1">
    <location>
        <begin position="420"/>
        <end position="438"/>
    </location>
</feature>
<evidence type="ECO:0000256" key="1">
    <source>
        <dbReference type="SAM" id="Phobius"/>
    </source>
</evidence>
<evidence type="ECO:0000313" key="3">
    <source>
        <dbReference type="Proteomes" id="UP000820669"/>
    </source>
</evidence>
<feature type="transmembrane region" description="Helical" evidence="1">
    <location>
        <begin position="268"/>
        <end position="289"/>
    </location>
</feature>
<sequence length="543" mass="58037">MTELASDASAGKPAPAAIPPLDISFVDDPRVQKEAAAEDYSVHVMPRTWRSGRTSLLMAFGSMFSAMFWLYVAATVAAVAGTVNAVIGIVLTGLTKGAMNFVLSRYASRSGLTVALLSRRIFGYAGSILAPLIFAATALYYGVFEGSIVAVALQSFVGGGDIRLWYLLVVAYSVPLILGGVRTWLDKLNGVLLPFYVAGLIALVAVASSSHPASIALPDMHTDLAGPGWLWAFSVYMGVYILMMYTVDFARFGKAKDETFHGIVTFGPVFYLLTYLGTGLVGIFLTATIPGVLGTAGITETGIVEAVIGTLGLAGLLLIVISQTRINSANLYLASTNLEALTSRVFRVRLPRIVWAVVAGVLVYALMLTDVLSYLLRALSWQGVFVVAWVAIALTHIALHRRTEGAAPEFRPGRLRRVTPAAAVWVVVSLIGILLVELTGPFGATWSAPITFILSAAGYALVYRFDALLHRPSDPRAEVADAWEARIRCHVCDRSYTAVEMDRDPSAGHEAICAGCATASPSFYRAARIEAASTHIPTPQQAV</sequence>
<dbReference type="PANTHER" id="PTHR30569:SF0">
    <property type="entry name" value="CYTOSINE PERMEASE"/>
    <property type="match status" value="1"/>
</dbReference>
<feature type="transmembrane region" description="Helical" evidence="1">
    <location>
        <begin position="228"/>
        <end position="247"/>
    </location>
</feature>
<dbReference type="InterPro" id="IPR030191">
    <property type="entry name" value="CodB"/>
</dbReference>
<feature type="transmembrane region" description="Helical" evidence="1">
    <location>
        <begin position="56"/>
        <end position="79"/>
    </location>
</feature>
<proteinExistence type="predicted"/>
<dbReference type="Gene3D" id="1.10.4160.10">
    <property type="entry name" value="Hydantoin permease"/>
    <property type="match status" value="1"/>
</dbReference>
<feature type="transmembrane region" description="Helical" evidence="1">
    <location>
        <begin position="353"/>
        <end position="375"/>
    </location>
</feature>